<organism evidence="2 3">
    <name type="scientific">Fraxinus pennsylvanica</name>
    <dbReference type="NCBI Taxonomy" id="56036"/>
    <lineage>
        <taxon>Eukaryota</taxon>
        <taxon>Viridiplantae</taxon>
        <taxon>Streptophyta</taxon>
        <taxon>Embryophyta</taxon>
        <taxon>Tracheophyta</taxon>
        <taxon>Spermatophyta</taxon>
        <taxon>Magnoliopsida</taxon>
        <taxon>eudicotyledons</taxon>
        <taxon>Gunneridae</taxon>
        <taxon>Pentapetalae</taxon>
        <taxon>asterids</taxon>
        <taxon>lamiids</taxon>
        <taxon>Lamiales</taxon>
        <taxon>Oleaceae</taxon>
        <taxon>Oleeae</taxon>
        <taxon>Fraxinus</taxon>
    </lineage>
</organism>
<sequence length="103" mass="11472">MLNNGDENAESRSRRLPKSLGMILSFVEYSDSPSCNPRKYGDDIFITAKMRLSPRGMANNMNGLVQENHENHPSSSGPNLESHLPIAGDNANGSQVRCRRRRT</sequence>
<dbReference type="PANTHER" id="PTHR47212">
    <property type="entry name" value="ADHESIN-LIKE PROTEIN, PUTATIVE (DUF3741)-RELATED"/>
    <property type="match status" value="1"/>
</dbReference>
<dbReference type="Proteomes" id="UP000834106">
    <property type="component" value="Chromosome 5"/>
</dbReference>
<name>A0AAD1Z5V4_9LAMI</name>
<keyword evidence="3" id="KW-1185">Reference proteome</keyword>
<dbReference type="AlphaFoldDB" id="A0AAD1Z5V4"/>
<dbReference type="EMBL" id="OU503040">
    <property type="protein sequence ID" value="CAI9761002.1"/>
    <property type="molecule type" value="Genomic_DNA"/>
</dbReference>
<feature type="region of interest" description="Disordered" evidence="1">
    <location>
        <begin position="57"/>
        <end position="103"/>
    </location>
</feature>
<evidence type="ECO:0000313" key="2">
    <source>
        <dbReference type="EMBL" id="CAI9761002.1"/>
    </source>
</evidence>
<dbReference type="PANTHER" id="PTHR47212:SF4">
    <property type="entry name" value="ADHESIN-LIKE PROTEIN, PUTATIVE (DUF3741)-RELATED"/>
    <property type="match status" value="1"/>
</dbReference>
<gene>
    <name evidence="2" type="ORF">FPE_LOCUS8432</name>
</gene>
<proteinExistence type="predicted"/>
<accession>A0AAD1Z5V4</accession>
<evidence type="ECO:0000313" key="3">
    <source>
        <dbReference type="Proteomes" id="UP000834106"/>
    </source>
</evidence>
<protein>
    <submittedName>
        <fullName evidence="2">Uncharacterized protein</fullName>
    </submittedName>
</protein>
<evidence type="ECO:0000256" key="1">
    <source>
        <dbReference type="SAM" id="MobiDB-lite"/>
    </source>
</evidence>
<reference evidence="2" key="1">
    <citation type="submission" date="2023-05" db="EMBL/GenBank/DDBJ databases">
        <authorList>
            <person name="Huff M."/>
        </authorList>
    </citation>
    <scope>NUCLEOTIDE SEQUENCE</scope>
</reference>